<proteinExistence type="predicted"/>
<organism evidence="1">
    <name type="scientific">viral metagenome</name>
    <dbReference type="NCBI Taxonomy" id="1070528"/>
    <lineage>
        <taxon>unclassified sequences</taxon>
        <taxon>metagenomes</taxon>
        <taxon>organismal metagenomes</taxon>
    </lineage>
</organism>
<accession>A0A6C0ACZ6</accession>
<protein>
    <submittedName>
        <fullName evidence="1">Uncharacterized protein</fullName>
    </submittedName>
</protein>
<evidence type="ECO:0000313" key="1">
    <source>
        <dbReference type="EMBL" id="QHS77275.1"/>
    </source>
</evidence>
<name>A0A6C0ACZ6_9ZZZZ</name>
<reference evidence="1" key="1">
    <citation type="journal article" date="2020" name="Nature">
        <title>Giant virus diversity and host interactions through global metagenomics.</title>
        <authorList>
            <person name="Schulz F."/>
            <person name="Roux S."/>
            <person name="Paez-Espino D."/>
            <person name="Jungbluth S."/>
            <person name="Walsh D.A."/>
            <person name="Denef V.J."/>
            <person name="McMahon K.D."/>
            <person name="Konstantinidis K.T."/>
            <person name="Eloe-Fadrosh E.A."/>
            <person name="Kyrpides N.C."/>
            <person name="Woyke T."/>
        </authorList>
    </citation>
    <scope>NUCLEOTIDE SEQUENCE</scope>
    <source>
        <strain evidence="1">GVMAG-S-1004661-13</strain>
    </source>
</reference>
<dbReference type="AlphaFoldDB" id="A0A6C0ACZ6"/>
<sequence>MGCYPSKKSIELSTRVREDAYIQPNYQITNSDMTFGRYDYDSDEEARKCSYYRKHGRPVNYNRTMNSKNKYYDSD</sequence>
<dbReference type="EMBL" id="MN740544">
    <property type="protein sequence ID" value="QHS77275.1"/>
    <property type="molecule type" value="Genomic_DNA"/>
</dbReference>